<evidence type="ECO:0000313" key="3">
    <source>
        <dbReference type="WBParaSite" id="GPLIN_000886500"/>
    </source>
</evidence>
<feature type="region of interest" description="Disordered" evidence="1">
    <location>
        <begin position="138"/>
        <end position="189"/>
    </location>
</feature>
<feature type="compositionally biased region" description="Basic and acidic residues" evidence="1">
    <location>
        <begin position="177"/>
        <end position="189"/>
    </location>
</feature>
<sequence length="189" mass="21156">MKQVIALARATASSVGTAASVAGKVAVSARKHLWPPVRRGTKKYILPTVAVLGRHTVPITMALAKSAYANANALSPHVGRVVKPAWRVARDRAVKPSWRLSRELVMKPLYNRAVLPTMKRGAQKVLQWNEWKPELEQQQQQQHQQNVDAYSSAAEEEEGHENLGRKATKNEPNIFDKLGDDEWARRPKD</sequence>
<dbReference type="AlphaFoldDB" id="A0A183C7L9"/>
<reference evidence="2" key="1">
    <citation type="submission" date="2014-05" db="EMBL/GenBank/DDBJ databases">
        <title>The genome and life-stage specific transcriptomes of Globodera pallida elucidate key aspects of plant parasitism by a cyst nematode.</title>
        <authorList>
            <person name="Cotton J.A."/>
            <person name="Lilley C.J."/>
            <person name="Jones L.M."/>
            <person name="Kikuchi T."/>
            <person name="Reid A.J."/>
            <person name="Thorpe P."/>
            <person name="Tsai I.J."/>
            <person name="Beasley H."/>
            <person name="Blok V."/>
            <person name="Cock P.J.A."/>
            <person name="Van den Akker S.E."/>
            <person name="Holroyd N."/>
            <person name="Hunt M."/>
            <person name="Mantelin S."/>
            <person name="Naghra H."/>
            <person name="Pain A."/>
            <person name="Palomares-Rius J.E."/>
            <person name="Zarowiecki M."/>
            <person name="Berriman M."/>
            <person name="Jones J.T."/>
            <person name="Urwin P.E."/>
        </authorList>
    </citation>
    <scope>NUCLEOTIDE SEQUENCE [LARGE SCALE GENOMIC DNA]</scope>
    <source>
        <strain evidence="2">Lindley</strain>
    </source>
</reference>
<reference evidence="3" key="2">
    <citation type="submission" date="2016-06" db="UniProtKB">
        <authorList>
            <consortium name="WormBaseParasite"/>
        </authorList>
    </citation>
    <scope>IDENTIFICATION</scope>
</reference>
<dbReference type="Proteomes" id="UP000050741">
    <property type="component" value="Unassembled WGS sequence"/>
</dbReference>
<protein>
    <submittedName>
        <fullName evidence="3">Secreted protein</fullName>
    </submittedName>
</protein>
<keyword evidence="2" id="KW-1185">Reference proteome</keyword>
<name>A0A183C7L9_GLOPA</name>
<organism evidence="2 3">
    <name type="scientific">Globodera pallida</name>
    <name type="common">Potato cyst nematode worm</name>
    <name type="synonym">Heterodera pallida</name>
    <dbReference type="NCBI Taxonomy" id="36090"/>
    <lineage>
        <taxon>Eukaryota</taxon>
        <taxon>Metazoa</taxon>
        <taxon>Ecdysozoa</taxon>
        <taxon>Nematoda</taxon>
        <taxon>Chromadorea</taxon>
        <taxon>Rhabditida</taxon>
        <taxon>Tylenchina</taxon>
        <taxon>Tylenchomorpha</taxon>
        <taxon>Tylenchoidea</taxon>
        <taxon>Heteroderidae</taxon>
        <taxon>Heteroderinae</taxon>
        <taxon>Globodera</taxon>
    </lineage>
</organism>
<evidence type="ECO:0000256" key="1">
    <source>
        <dbReference type="SAM" id="MobiDB-lite"/>
    </source>
</evidence>
<dbReference type="WBParaSite" id="GPLIN_000886500">
    <property type="protein sequence ID" value="GPLIN_000886500"/>
    <property type="gene ID" value="GPLIN_000886500"/>
</dbReference>
<evidence type="ECO:0000313" key="2">
    <source>
        <dbReference type="Proteomes" id="UP000050741"/>
    </source>
</evidence>
<proteinExistence type="predicted"/>
<accession>A0A183C7L9</accession>